<evidence type="ECO:0000313" key="1">
    <source>
        <dbReference type="EMBL" id="MPC52654.1"/>
    </source>
</evidence>
<evidence type="ECO:0000313" key="2">
    <source>
        <dbReference type="Proteomes" id="UP000324222"/>
    </source>
</evidence>
<accession>A0A5B7G804</accession>
<dbReference type="AlphaFoldDB" id="A0A5B7G804"/>
<gene>
    <name evidence="1" type="primary">SLC22A1_1</name>
    <name evidence="1" type="ORF">E2C01_046531</name>
</gene>
<dbReference type="EMBL" id="VSRR010011044">
    <property type="protein sequence ID" value="MPC52654.1"/>
    <property type="molecule type" value="Genomic_DNA"/>
</dbReference>
<sequence>MVVVNKLTHSRLTAQPNTLLHHLILRRLPCGHVALAQEPKNARNLRYCLDTPRRAASPTVAVSRPGGRSYDAASRDGAGDCSGPYCTALAGPSADSRPPASLISLVLLRHSDSLSTAPLKHSSSHRMVPESLRWLLTRGKMRRAKQVAGQLARHNLLTLPPTAHAQMDHLAAHVYVDLAWESLITLFRTPRLRAHILVTMFMW</sequence>
<dbReference type="InterPro" id="IPR036259">
    <property type="entry name" value="MFS_trans_sf"/>
</dbReference>
<name>A0A5B7G804_PORTR</name>
<protein>
    <submittedName>
        <fullName evidence="1">Solute carrier family 22 member 1</fullName>
    </submittedName>
</protein>
<dbReference type="Proteomes" id="UP000324222">
    <property type="component" value="Unassembled WGS sequence"/>
</dbReference>
<keyword evidence="2" id="KW-1185">Reference proteome</keyword>
<reference evidence="1 2" key="1">
    <citation type="submission" date="2019-05" db="EMBL/GenBank/DDBJ databases">
        <title>Another draft genome of Portunus trituberculatus and its Hox gene families provides insights of decapod evolution.</title>
        <authorList>
            <person name="Jeong J.-H."/>
            <person name="Song I."/>
            <person name="Kim S."/>
            <person name="Choi T."/>
            <person name="Kim D."/>
            <person name="Ryu S."/>
            <person name="Kim W."/>
        </authorList>
    </citation>
    <scope>NUCLEOTIDE SEQUENCE [LARGE SCALE GENOMIC DNA]</scope>
    <source>
        <tissue evidence="1">Muscle</tissue>
    </source>
</reference>
<proteinExistence type="predicted"/>
<organism evidence="1 2">
    <name type="scientific">Portunus trituberculatus</name>
    <name type="common">Swimming crab</name>
    <name type="synonym">Neptunus trituberculatus</name>
    <dbReference type="NCBI Taxonomy" id="210409"/>
    <lineage>
        <taxon>Eukaryota</taxon>
        <taxon>Metazoa</taxon>
        <taxon>Ecdysozoa</taxon>
        <taxon>Arthropoda</taxon>
        <taxon>Crustacea</taxon>
        <taxon>Multicrustacea</taxon>
        <taxon>Malacostraca</taxon>
        <taxon>Eumalacostraca</taxon>
        <taxon>Eucarida</taxon>
        <taxon>Decapoda</taxon>
        <taxon>Pleocyemata</taxon>
        <taxon>Brachyura</taxon>
        <taxon>Eubrachyura</taxon>
        <taxon>Portunoidea</taxon>
        <taxon>Portunidae</taxon>
        <taxon>Portuninae</taxon>
        <taxon>Portunus</taxon>
    </lineage>
</organism>
<dbReference type="Gene3D" id="1.20.1250.20">
    <property type="entry name" value="MFS general substrate transporter like domains"/>
    <property type="match status" value="1"/>
</dbReference>
<comment type="caution">
    <text evidence="1">The sequence shown here is derived from an EMBL/GenBank/DDBJ whole genome shotgun (WGS) entry which is preliminary data.</text>
</comment>